<feature type="domain" description="MRN complex-interacting protein N-terminal" evidence="1">
    <location>
        <begin position="7"/>
        <end position="93"/>
    </location>
</feature>
<dbReference type="Proteomes" id="UP000504612">
    <property type="component" value="Unplaced"/>
</dbReference>
<dbReference type="Pfam" id="PF15749">
    <property type="entry name" value="MRNIP"/>
    <property type="match status" value="1"/>
</dbReference>
<keyword evidence="2" id="KW-1185">Reference proteome</keyword>
<evidence type="ECO:0000259" key="1">
    <source>
        <dbReference type="Pfam" id="PF15749"/>
    </source>
</evidence>
<dbReference type="AlphaFoldDB" id="A0A6J1VDN4"/>
<organism evidence="2 3">
    <name type="scientific">Notechis scutatus</name>
    <name type="common">mainland tiger snake</name>
    <dbReference type="NCBI Taxonomy" id="8663"/>
    <lineage>
        <taxon>Eukaryota</taxon>
        <taxon>Metazoa</taxon>
        <taxon>Chordata</taxon>
        <taxon>Craniata</taxon>
        <taxon>Vertebrata</taxon>
        <taxon>Euteleostomi</taxon>
        <taxon>Lepidosauria</taxon>
        <taxon>Squamata</taxon>
        <taxon>Bifurcata</taxon>
        <taxon>Unidentata</taxon>
        <taxon>Episquamata</taxon>
        <taxon>Toxicofera</taxon>
        <taxon>Serpentes</taxon>
        <taxon>Colubroidea</taxon>
        <taxon>Elapidae</taxon>
        <taxon>Hydrophiinae</taxon>
        <taxon>Notechis</taxon>
    </lineage>
</organism>
<dbReference type="CTD" id="51149"/>
<reference evidence="3" key="1">
    <citation type="submission" date="2025-08" db="UniProtKB">
        <authorList>
            <consortium name="RefSeq"/>
        </authorList>
    </citation>
    <scope>IDENTIFICATION</scope>
</reference>
<dbReference type="RefSeq" id="XP_026540910.1">
    <property type="nucleotide sequence ID" value="XM_026685125.1"/>
</dbReference>
<proteinExistence type="predicted"/>
<dbReference type="GO" id="GO:0003682">
    <property type="term" value="F:chromatin binding"/>
    <property type="evidence" value="ECO:0007669"/>
    <property type="project" value="TreeGrafter"/>
</dbReference>
<evidence type="ECO:0000313" key="3">
    <source>
        <dbReference type="RefSeq" id="XP_026540910.1"/>
    </source>
</evidence>
<dbReference type="GeneID" id="113423630"/>
<name>A0A6J1VDN4_9SAUR</name>
<protein>
    <submittedName>
        <fullName evidence="3">MRN complex-interacting protein</fullName>
    </submittedName>
</protein>
<dbReference type="GO" id="GO:0005634">
    <property type="term" value="C:nucleus"/>
    <property type="evidence" value="ECO:0007669"/>
    <property type="project" value="TreeGrafter"/>
</dbReference>
<dbReference type="GO" id="GO:0007095">
    <property type="term" value="P:mitotic G2 DNA damage checkpoint signaling"/>
    <property type="evidence" value="ECO:0007669"/>
    <property type="project" value="TreeGrafter"/>
</dbReference>
<dbReference type="KEGG" id="nss:113423630"/>
<sequence length="106" mass="12202">MAQQFQVLRCCSCNIFQVQQVKKSKKWNCKICDEKQSILRVFGQGSGVDCRHHVQKLNLLQGEHDHAPVSKLRCKEESGQISDENMAVDIKEKTGWQVRLFDLEIA</sequence>
<dbReference type="InterPro" id="IPR049472">
    <property type="entry name" value="MRNIP_N"/>
</dbReference>
<dbReference type="PANTHER" id="PTHR15863:SF2">
    <property type="entry name" value="MRN COMPLEX-INTERACTING PROTEIN"/>
    <property type="match status" value="1"/>
</dbReference>
<dbReference type="InterPro" id="IPR032739">
    <property type="entry name" value="MRNIP"/>
</dbReference>
<dbReference type="PANTHER" id="PTHR15863">
    <property type="entry name" value="MRN COMPLEX-INTERACTING PROTEIN"/>
    <property type="match status" value="1"/>
</dbReference>
<gene>
    <name evidence="3" type="primary">MRNIP</name>
</gene>
<accession>A0A6J1VDN4</accession>
<evidence type="ECO:0000313" key="2">
    <source>
        <dbReference type="Proteomes" id="UP000504612"/>
    </source>
</evidence>